<dbReference type="AlphaFoldDB" id="A0A972J7Z4"/>
<feature type="domain" description="FHA" evidence="1">
    <location>
        <begin position="204"/>
        <end position="247"/>
    </location>
</feature>
<evidence type="ECO:0000313" key="3">
    <source>
        <dbReference type="Proteomes" id="UP000599523"/>
    </source>
</evidence>
<accession>A0A972J7Z4</accession>
<name>A0A972J7Z4_9RHOO</name>
<dbReference type="RefSeq" id="WP_168987194.1">
    <property type="nucleotide sequence ID" value="NZ_CAWPHM010000144.1"/>
</dbReference>
<reference evidence="2" key="1">
    <citation type="submission" date="2019-12" db="EMBL/GenBank/DDBJ databases">
        <title>Comparative genomics gives insights into the taxonomy of the Azoarcus-Aromatoleum group and reveals separate origins of nif in the plant-associated Azoarcus and non-plant-associated Aromatoleum sub-groups.</title>
        <authorList>
            <person name="Lafos M."/>
            <person name="Maluk M."/>
            <person name="Batista M."/>
            <person name="Junghare M."/>
            <person name="Carmona M."/>
            <person name="Faoro H."/>
            <person name="Cruz L.M."/>
            <person name="Battistoni F."/>
            <person name="De Souza E."/>
            <person name="Pedrosa F."/>
            <person name="Chen W.-M."/>
            <person name="Poole P.S."/>
            <person name="Dixon R.A."/>
            <person name="James E.K."/>
        </authorList>
    </citation>
    <scope>NUCLEOTIDE SEQUENCE</scope>
    <source>
        <strain evidence="2">NSC3</strain>
    </source>
</reference>
<sequence length="289" mass="31716">MADRKNLCALVVDVVGGPATDATATGTLEFRHAIDRCLRRIDLAIDANHGVSLGRSDHGISANFERCDGAILAACEMLERTRNLPPLRGKRFSIRAGIHYGMEGEGLQPGEAHEVARQLATAARGGEALATDAVVMQLSAATRHFAKPESTEQRELPALDWPIYSVARQPDSVVSVPPATRLQQRLRIRHQGEVILVDDARPIVLFGREFGNDVVIMDPRASRQHARIERRRGGFVLIDYSTNGTFLVEQESVERTIKGSETLLLGPGRIGCGFSTSEIERDLVFFEIV</sequence>
<evidence type="ECO:0000259" key="1">
    <source>
        <dbReference type="PROSITE" id="PS50006"/>
    </source>
</evidence>
<dbReference type="SUPFAM" id="SSF55073">
    <property type="entry name" value="Nucleotide cyclase"/>
    <property type="match status" value="1"/>
</dbReference>
<gene>
    <name evidence="2" type="ORF">GPA21_05415</name>
</gene>
<dbReference type="PANTHER" id="PTHR23308">
    <property type="entry name" value="NUCLEAR INHIBITOR OF PROTEIN PHOSPHATASE-1"/>
    <property type="match status" value="1"/>
</dbReference>
<dbReference type="InterPro" id="IPR008984">
    <property type="entry name" value="SMAD_FHA_dom_sf"/>
</dbReference>
<dbReference type="EMBL" id="WTVM01000022">
    <property type="protein sequence ID" value="NMG02406.1"/>
    <property type="molecule type" value="Genomic_DNA"/>
</dbReference>
<dbReference type="Gene3D" id="2.60.200.20">
    <property type="match status" value="1"/>
</dbReference>
<dbReference type="InterPro" id="IPR000253">
    <property type="entry name" value="FHA_dom"/>
</dbReference>
<dbReference type="InterPro" id="IPR050923">
    <property type="entry name" value="Cell_Proc_Reg/RNA_Proc"/>
</dbReference>
<dbReference type="SUPFAM" id="SSF49879">
    <property type="entry name" value="SMAD/FHA domain"/>
    <property type="match status" value="1"/>
</dbReference>
<organism evidence="2 3">
    <name type="scientific">Azoarcus taiwanensis</name>
    <dbReference type="NCBI Taxonomy" id="666964"/>
    <lineage>
        <taxon>Bacteria</taxon>
        <taxon>Pseudomonadati</taxon>
        <taxon>Pseudomonadota</taxon>
        <taxon>Betaproteobacteria</taxon>
        <taxon>Rhodocyclales</taxon>
        <taxon>Zoogloeaceae</taxon>
        <taxon>Azoarcus</taxon>
    </lineage>
</organism>
<comment type="caution">
    <text evidence="2">The sequence shown here is derived from an EMBL/GenBank/DDBJ whole genome shotgun (WGS) entry which is preliminary data.</text>
</comment>
<dbReference type="Proteomes" id="UP000599523">
    <property type="component" value="Unassembled WGS sequence"/>
</dbReference>
<protein>
    <submittedName>
        <fullName evidence="2">FHA domain-containing protein</fullName>
    </submittedName>
</protein>
<dbReference type="InterPro" id="IPR029787">
    <property type="entry name" value="Nucleotide_cyclase"/>
</dbReference>
<dbReference type="SMART" id="SM00240">
    <property type="entry name" value="FHA"/>
    <property type="match status" value="1"/>
</dbReference>
<proteinExistence type="predicted"/>
<evidence type="ECO:0000313" key="2">
    <source>
        <dbReference type="EMBL" id="NMG02406.1"/>
    </source>
</evidence>
<dbReference type="Gene3D" id="3.30.70.1230">
    <property type="entry name" value="Nucleotide cyclase"/>
    <property type="match status" value="1"/>
</dbReference>
<dbReference type="Pfam" id="PF00498">
    <property type="entry name" value="FHA"/>
    <property type="match status" value="1"/>
</dbReference>
<keyword evidence="3" id="KW-1185">Reference proteome</keyword>
<dbReference type="PROSITE" id="PS50006">
    <property type="entry name" value="FHA_DOMAIN"/>
    <property type="match status" value="1"/>
</dbReference>